<gene>
    <name evidence="12" type="ORF">KO481_25085</name>
</gene>
<dbReference type="Pfam" id="PF07730">
    <property type="entry name" value="HisKA_3"/>
    <property type="match status" value="1"/>
</dbReference>
<protein>
    <recommendedName>
        <fullName evidence="2">histidine kinase</fullName>
        <ecNumber evidence="2">2.7.13.3</ecNumber>
    </recommendedName>
</protein>
<organism evidence="12 13">
    <name type="scientific">Nocardia albiluteola</name>
    <dbReference type="NCBI Taxonomy" id="2842303"/>
    <lineage>
        <taxon>Bacteria</taxon>
        <taxon>Bacillati</taxon>
        <taxon>Actinomycetota</taxon>
        <taxon>Actinomycetes</taxon>
        <taxon>Mycobacteriales</taxon>
        <taxon>Nocardiaceae</taxon>
        <taxon>Nocardia</taxon>
    </lineage>
</organism>
<keyword evidence="5" id="KW-0547">Nucleotide-binding</keyword>
<keyword evidence="13" id="KW-1185">Reference proteome</keyword>
<evidence type="ECO:0000313" key="12">
    <source>
        <dbReference type="EMBL" id="MBU3064790.1"/>
    </source>
</evidence>
<feature type="domain" description="Histidine kinase/HSP90-like ATPase" evidence="10">
    <location>
        <begin position="97"/>
        <end position="192"/>
    </location>
</feature>
<evidence type="ECO:0000256" key="2">
    <source>
        <dbReference type="ARBA" id="ARBA00012438"/>
    </source>
</evidence>
<dbReference type="EMBL" id="JAHKNI010000008">
    <property type="protein sequence ID" value="MBU3064790.1"/>
    <property type="molecule type" value="Genomic_DNA"/>
</dbReference>
<comment type="caution">
    <text evidence="12">The sequence shown here is derived from an EMBL/GenBank/DDBJ whole genome shotgun (WGS) entry which is preliminary data.</text>
</comment>
<keyword evidence="4" id="KW-0808">Transferase</keyword>
<dbReference type="InterPro" id="IPR003594">
    <property type="entry name" value="HATPase_dom"/>
</dbReference>
<evidence type="ECO:0000256" key="3">
    <source>
        <dbReference type="ARBA" id="ARBA00022553"/>
    </source>
</evidence>
<evidence type="ECO:0000256" key="1">
    <source>
        <dbReference type="ARBA" id="ARBA00000085"/>
    </source>
</evidence>
<comment type="catalytic activity">
    <reaction evidence="1">
        <text>ATP + protein L-histidine = ADP + protein N-phospho-L-histidine.</text>
        <dbReference type="EC" id="2.7.13.3"/>
    </reaction>
</comment>
<keyword evidence="6" id="KW-0418">Kinase</keyword>
<dbReference type="PANTHER" id="PTHR24421:SF10">
    <property type="entry name" value="NITRATE_NITRITE SENSOR PROTEIN NARQ"/>
    <property type="match status" value="1"/>
</dbReference>
<dbReference type="Gene3D" id="3.30.565.10">
    <property type="entry name" value="Histidine kinase-like ATPase, C-terminal domain"/>
    <property type="match status" value="1"/>
</dbReference>
<evidence type="ECO:0000256" key="4">
    <source>
        <dbReference type="ARBA" id="ARBA00022679"/>
    </source>
</evidence>
<name>A0ABS6B3B2_9NOCA</name>
<dbReference type="PANTHER" id="PTHR24421">
    <property type="entry name" value="NITRATE/NITRITE SENSOR PROTEIN NARX-RELATED"/>
    <property type="match status" value="1"/>
</dbReference>
<dbReference type="EC" id="2.7.13.3" evidence="2"/>
<dbReference type="InterPro" id="IPR050482">
    <property type="entry name" value="Sensor_HK_TwoCompSys"/>
</dbReference>
<feature type="region of interest" description="Disordered" evidence="9">
    <location>
        <begin position="172"/>
        <end position="193"/>
    </location>
</feature>
<evidence type="ECO:0000259" key="11">
    <source>
        <dbReference type="Pfam" id="PF07730"/>
    </source>
</evidence>
<dbReference type="Proteomes" id="UP000733379">
    <property type="component" value="Unassembled WGS sequence"/>
</dbReference>
<evidence type="ECO:0000256" key="6">
    <source>
        <dbReference type="ARBA" id="ARBA00022777"/>
    </source>
</evidence>
<dbReference type="CDD" id="cd16917">
    <property type="entry name" value="HATPase_UhpB-NarQ-NarX-like"/>
    <property type="match status" value="1"/>
</dbReference>
<keyword evidence="8" id="KW-0902">Two-component regulatory system</keyword>
<sequence>MLAHSLGALTVQLDVAEGLLTEKGDVPAALTHVRRSQRLAQDGLTEARGAVAALRDDVPPLVEAIRGLVAGYRRDHHMAVDLTVDGKPRAVRSAVAISLLRTAREALTNAGRHAPGTSVSIALTFGRERVRLSVCNPLLNDPIPAGMERTPGRGGGYGLTGMRERIALAGGTLSAEPGRDGRDWRVTAEIPDE</sequence>
<accession>A0ABS6B3B2</accession>
<dbReference type="SUPFAM" id="SSF55874">
    <property type="entry name" value="ATPase domain of HSP90 chaperone/DNA topoisomerase II/histidine kinase"/>
    <property type="match status" value="1"/>
</dbReference>
<evidence type="ECO:0000313" key="13">
    <source>
        <dbReference type="Proteomes" id="UP000733379"/>
    </source>
</evidence>
<evidence type="ECO:0000256" key="7">
    <source>
        <dbReference type="ARBA" id="ARBA00022840"/>
    </source>
</evidence>
<feature type="compositionally biased region" description="Basic and acidic residues" evidence="9">
    <location>
        <begin position="177"/>
        <end position="186"/>
    </location>
</feature>
<evidence type="ECO:0000256" key="9">
    <source>
        <dbReference type="SAM" id="MobiDB-lite"/>
    </source>
</evidence>
<reference evidence="12 13" key="1">
    <citation type="submission" date="2021-06" db="EMBL/GenBank/DDBJ databases">
        <title>Actinomycetes sequencing.</title>
        <authorList>
            <person name="Shan Q."/>
        </authorList>
    </citation>
    <scope>NUCLEOTIDE SEQUENCE [LARGE SCALE GENOMIC DNA]</scope>
    <source>
        <strain evidence="12 13">NEAU-G5</strain>
    </source>
</reference>
<feature type="domain" description="Signal transduction histidine kinase subgroup 3 dimerisation and phosphoacceptor" evidence="11">
    <location>
        <begin position="2"/>
        <end position="57"/>
    </location>
</feature>
<keyword evidence="7" id="KW-0067">ATP-binding</keyword>
<dbReference type="InterPro" id="IPR011712">
    <property type="entry name" value="Sig_transdc_His_kin_sub3_dim/P"/>
</dbReference>
<dbReference type="InterPro" id="IPR036890">
    <property type="entry name" value="HATPase_C_sf"/>
</dbReference>
<dbReference type="Pfam" id="PF02518">
    <property type="entry name" value="HATPase_c"/>
    <property type="match status" value="1"/>
</dbReference>
<evidence type="ECO:0000256" key="5">
    <source>
        <dbReference type="ARBA" id="ARBA00022741"/>
    </source>
</evidence>
<proteinExistence type="predicted"/>
<evidence type="ECO:0000256" key="8">
    <source>
        <dbReference type="ARBA" id="ARBA00023012"/>
    </source>
</evidence>
<evidence type="ECO:0000259" key="10">
    <source>
        <dbReference type="Pfam" id="PF02518"/>
    </source>
</evidence>
<keyword evidence="3" id="KW-0597">Phosphoprotein</keyword>
<dbReference type="Gene3D" id="1.20.5.1930">
    <property type="match status" value="1"/>
</dbReference>